<feature type="domain" description="NodB homology" evidence="5">
    <location>
        <begin position="466"/>
        <end position="663"/>
    </location>
</feature>
<dbReference type="OrthoDB" id="9766299at2"/>
<proteinExistence type="inferred from homology"/>
<keyword evidence="8" id="KW-1185">Reference proteome</keyword>
<evidence type="ECO:0000313" key="7">
    <source>
        <dbReference type="EMBL" id="MRX72461.1"/>
    </source>
</evidence>
<name>A0A7X2IZB8_9BACI</name>
<feature type="transmembrane region" description="Helical" evidence="4">
    <location>
        <begin position="707"/>
        <end position="728"/>
    </location>
</feature>
<dbReference type="GO" id="GO:0005975">
    <property type="term" value="P:carbohydrate metabolic process"/>
    <property type="evidence" value="ECO:0007669"/>
    <property type="project" value="InterPro"/>
</dbReference>
<sequence>MKNLKKSAETFVFYDKSGKRWKISKAAMLTVLSGIILLVGFISFGLVGQPSLKGLAVNESNIQAVTQPIAAATGNPTALFPADENGNEQLQSEVYAFYQGFYGEYENHSGLDSLESNLELIDVLIPDTYHIGGNGKLIEHHSERLKMITQEKDIKVVPSVSLSSQGTADTVSKLVGSSKTRQDFISKLQQSVLGNGYDGIHIHLPDIHTKDKKAFTAFVKELKTVFESTELMMTLHLPEKKKAFETQKLSEIADKVILLALDERNETDRPGPLTTLKQMDSIAKAADISPDKIVLVLGNHGYDWQEKGREKANTLSFQEIMLFAEKEGLAVQWDENSLTPYVRYKEGEENRVIWFQDAVTFYNSAKVAKANDINSIGLWNLGSEDQTIWQILKNHTQSSAEHGDILKIVAQSKSVHQAGAGDIFKVSGSALDGARSIVMEEGIVTEAAYNHLPSNYQIERFQGGEKEIALTFDDGPHPKYTNQILDILKEYEVKATFFTIGKHMSLHPGTVKRTFDEGHDIGNHTFTHANISKLNERELQLELNSTQRLIQGITGHSSMIFRPPFLAIHNEDETQDEIPEAPSIENVKTIKKVQEMGYTFIDSLIDPKDWDNQSAEDIYEKVMEGAKKGQIVLLHDAGGDRSETVKALPMIIESLQEEGYTLVPVSKMLNKSRDEIMPKVEEEEAVIAPFYKVGSGTISSFTSFWQIFFYSIITIGIIRLSVLVFFSFRQRKKERLMPLQSEYSPFVTVLIAAYNEETVISKTIRTILNSDYRNFEIIVVDDGSKDNTAAVVQQEFSGHSMIKLLKKPNGGKCSALNRGFAEAKGEIIVTLDADTILTKRAISLMVRHFTDPAVASVAGNVKIGNIKNLITLWQHVEYVTGFNLEKRAFHELNCIPVVPGAIGAWRKKAVQEVGLFSEDTLAEDTDTTIRLLRKGYKIPCEAGAIAYTEAPETAGAFIKQRYRWTYGILQCLWKHKGALFNRKQKGLGFFGFPNMIFQYVLQAASPAIDIILLIGILAKSPQVLGFYFAFLLIDTCISVYAFKLEGEKTKPLLLLFIQRMVYRQFFALVVWKSFVFAARGGMMGWNKLQRTGSVQEVPNEADIGA</sequence>
<reference evidence="7 8" key="1">
    <citation type="submission" date="2019-11" db="EMBL/GenBank/DDBJ databases">
        <title>Bacillus lacus genome.</title>
        <authorList>
            <person name="Allen C.J."/>
            <person name="Newman J.D."/>
        </authorList>
    </citation>
    <scope>NUCLEOTIDE SEQUENCE [LARGE SCALE GENOMIC DNA]</scope>
    <source>
        <strain evidence="7 8">KCTC 33946</strain>
    </source>
</reference>
<dbReference type="Gene3D" id="3.10.50.10">
    <property type="match status" value="1"/>
</dbReference>
<dbReference type="InterPro" id="IPR001173">
    <property type="entry name" value="Glyco_trans_2-like"/>
</dbReference>
<dbReference type="SUPFAM" id="SSF51445">
    <property type="entry name" value="(Trans)glycosidases"/>
    <property type="match status" value="1"/>
</dbReference>
<evidence type="ECO:0000259" key="5">
    <source>
        <dbReference type="PROSITE" id="PS51677"/>
    </source>
</evidence>
<dbReference type="Pfam" id="PF00535">
    <property type="entry name" value="Glycos_transf_2"/>
    <property type="match status" value="1"/>
</dbReference>
<dbReference type="CDD" id="cd06423">
    <property type="entry name" value="CESA_like"/>
    <property type="match status" value="1"/>
</dbReference>
<evidence type="ECO:0000259" key="6">
    <source>
        <dbReference type="PROSITE" id="PS51910"/>
    </source>
</evidence>
<dbReference type="PROSITE" id="PS51677">
    <property type="entry name" value="NODB"/>
    <property type="match status" value="1"/>
</dbReference>
<accession>A0A7X2IZB8</accession>
<gene>
    <name evidence="7" type="ORF">GJU40_09920</name>
</gene>
<dbReference type="GO" id="GO:0008061">
    <property type="term" value="F:chitin binding"/>
    <property type="evidence" value="ECO:0007669"/>
    <property type="project" value="InterPro"/>
</dbReference>
<dbReference type="InterPro" id="IPR011330">
    <property type="entry name" value="Glyco_hydro/deAcase_b/a-brl"/>
</dbReference>
<feature type="transmembrane region" description="Helical" evidence="4">
    <location>
        <begin position="1024"/>
        <end position="1044"/>
    </location>
</feature>
<keyword evidence="4" id="KW-0472">Membrane</keyword>
<dbReference type="Proteomes" id="UP000448867">
    <property type="component" value="Unassembled WGS sequence"/>
</dbReference>
<keyword evidence="4" id="KW-0812">Transmembrane</keyword>
<feature type="transmembrane region" description="Helical" evidence="4">
    <location>
        <begin position="26"/>
        <end position="47"/>
    </location>
</feature>
<evidence type="ECO:0000313" key="8">
    <source>
        <dbReference type="Proteomes" id="UP000448867"/>
    </source>
</evidence>
<evidence type="ECO:0000256" key="4">
    <source>
        <dbReference type="SAM" id="Phobius"/>
    </source>
</evidence>
<keyword evidence="3 7" id="KW-0808">Transferase</keyword>
<dbReference type="InterPro" id="IPR001223">
    <property type="entry name" value="Glyco_hydro18_cat"/>
</dbReference>
<evidence type="ECO:0000256" key="3">
    <source>
        <dbReference type="ARBA" id="ARBA00022679"/>
    </source>
</evidence>
<dbReference type="InterPro" id="IPR029070">
    <property type="entry name" value="Chitinase_insertion_sf"/>
</dbReference>
<dbReference type="Pfam" id="PF00704">
    <property type="entry name" value="Glyco_hydro_18"/>
    <property type="match status" value="1"/>
</dbReference>
<keyword evidence="2" id="KW-0328">Glycosyltransferase</keyword>
<dbReference type="AlphaFoldDB" id="A0A7X2IZB8"/>
<dbReference type="SUPFAM" id="SSF53448">
    <property type="entry name" value="Nucleotide-diphospho-sugar transferases"/>
    <property type="match status" value="1"/>
</dbReference>
<dbReference type="InterPro" id="IPR017853">
    <property type="entry name" value="GH"/>
</dbReference>
<dbReference type="SUPFAM" id="SSF88713">
    <property type="entry name" value="Glycoside hydrolase/deacetylase"/>
    <property type="match status" value="1"/>
</dbReference>
<dbReference type="Gene3D" id="3.90.550.10">
    <property type="entry name" value="Spore Coat Polysaccharide Biosynthesis Protein SpsA, Chain A"/>
    <property type="match status" value="1"/>
</dbReference>
<dbReference type="InterPro" id="IPR002509">
    <property type="entry name" value="NODB_dom"/>
</dbReference>
<organism evidence="7 8">
    <name type="scientific">Metabacillus lacus</name>
    <dbReference type="NCBI Taxonomy" id="1983721"/>
    <lineage>
        <taxon>Bacteria</taxon>
        <taxon>Bacillati</taxon>
        <taxon>Bacillota</taxon>
        <taxon>Bacilli</taxon>
        <taxon>Bacillales</taxon>
        <taxon>Bacillaceae</taxon>
        <taxon>Metabacillus</taxon>
    </lineage>
</organism>
<dbReference type="PROSITE" id="PS51910">
    <property type="entry name" value="GH18_2"/>
    <property type="match status" value="1"/>
</dbReference>
<evidence type="ECO:0000256" key="2">
    <source>
        <dbReference type="ARBA" id="ARBA00022676"/>
    </source>
</evidence>
<keyword evidence="4" id="KW-1133">Transmembrane helix</keyword>
<dbReference type="SMART" id="SM00636">
    <property type="entry name" value="Glyco_18"/>
    <property type="match status" value="1"/>
</dbReference>
<dbReference type="GO" id="GO:0016810">
    <property type="term" value="F:hydrolase activity, acting on carbon-nitrogen (but not peptide) bonds"/>
    <property type="evidence" value="ECO:0007669"/>
    <property type="project" value="InterPro"/>
</dbReference>
<dbReference type="Gene3D" id="3.20.20.370">
    <property type="entry name" value="Glycoside hydrolase/deacetylase"/>
    <property type="match status" value="1"/>
</dbReference>
<dbReference type="GO" id="GO:0016757">
    <property type="term" value="F:glycosyltransferase activity"/>
    <property type="evidence" value="ECO:0007669"/>
    <property type="project" value="UniProtKB-KW"/>
</dbReference>
<dbReference type="Gene3D" id="3.20.20.80">
    <property type="entry name" value="Glycosidases"/>
    <property type="match status" value="1"/>
</dbReference>
<feature type="domain" description="GH18" evidence="6">
    <location>
        <begin position="92"/>
        <end position="399"/>
    </location>
</feature>
<evidence type="ECO:0000256" key="1">
    <source>
        <dbReference type="ARBA" id="ARBA00006739"/>
    </source>
</evidence>
<dbReference type="Pfam" id="PF01522">
    <property type="entry name" value="Polysacc_deac_1"/>
    <property type="match status" value="1"/>
</dbReference>
<protein>
    <submittedName>
        <fullName evidence="7">Glycosyltransferase</fullName>
    </submittedName>
</protein>
<comment type="similarity">
    <text evidence="1">Belongs to the glycosyltransferase 2 family.</text>
</comment>
<feature type="transmembrane region" description="Helical" evidence="4">
    <location>
        <begin position="1065"/>
        <end position="1085"/>
    </location>
</feature>
<dbReference type="RefSeq" id="WP_154307627.1">
    <property type="nucleotide sequence ID" value="NZ_WKKI01000016.1"/>
</dbReference>
<comment type="caution">
    <text evidence="7">The sequence shown here is derived from an EMBL/GenBank/DDBJ whole genome shotgun (WGS) entry which is preliminary data.</text>
</comment>
<dbReference type="InterPro" id="IPR011583">
    <property type="entry name" value="Chitinase_II/V-like_cat"/>
</dbReference>
<dbReference type="PANTHER" id="PTHR43630">
    <property type="entry name" value="POLY-BETA-1,6-N-ACETYL-D-GLUCOSAMINE SYNTHASE"/>
    <property type="match status" value="1"/>
</dbReference>
<dbReference type="EMBL" id="WKKI01000016">
    <property type="protein sequence ID" value="MRX72461.1"/>
    <property type="molecule type" value="Genomic_DNA"/>
</dbReference>
<dbReference type="InterPro" id="IPR029044">
    <property type="entry name" value="Nucleotide-diphossugar_trans"/>
</dbReference>
<dbReference type="PANTHER" id="PTHR43630:SF1">
    <property type="entry name" value="POLY-BETA-1,6-N-ACETYL-D-GLUCOSAMINE SYNTHASE"/>
    <property type="match status" value="1"/>
</dbReference>